<name>A0A2T5HBL0_9RHOB</name>
<comment type="caution">
    <text evidence="1">The sequence shown here is derived from an EMBL/GenBank/DDBJ whole genome shotgun (WGS) entry which is preliminary data.</text>
</comment>
<reference evidence="1 2" key="1">
    <citation type="submission" date="2018-04" db="EMBL/GenBank/DDBJ databases">
        <title>Genomic Encyclopedia of Archaeal and Bacterial Type Strains, Phase II (KMG-II): from individual species to whole genera.</title>
        <authorList>
            <person name="Goeker M."/>
        </authorList>
    </citation>
    <scope>NUCLEOTIDE SEQUENCE [LARGE SCALE GENOMIC DNA]</scope>
    <source>
        <strain evidence="1 2">DSM 100434</strain>
    </source>
</reference>
<keyword evidence="2" id="KW-1185">Reference proteome</keyword>
<gene>
    <name evidence="1" type="ORF">C8N42_11375</name>
</gene>
<proteinExistence type="predicted"/>
<evidence type="ECO:0000313" key="1">
    <source>
        <dbReference type="EMBL" id="PTQ68932.1"/>
    </source>
</evidence>
<dbReference type="NCBIfam" id="NF046098">
    <property type="entry name" value="RSP_7527_fam"/>
    <property type="match status" value="1"/>
</dbReference>
<dbReference type="AlphaFoldDB" id="A0A2T5HBL0"/>
<sequence length="65" mass="7304">MSAQTGGPTLEKVILMTTRTVVQFSHLAIEEEARMQRALAMRSMMRAAGKWLRGRFHTTRAAELA</sequence>
<dbReference type="EMBL" id="QAOH01000013">
    <property type="protein sequence ID" value="PTQ68932.1"/>
    <property type="molecule type" value="Genomic_DNA"/>
</dbReference>
<dbReference type="InterPro" id="IPR058227">
    <property type="entry name" value="RSP_7527-like"/>
</dbReference>
<organism evidence="1 2">
    <name type="scientific">Celeribacter persicus</name>
    <dbReference type="NCBI Taxonomy" id="1651082"/>
    <lineage>
        <taxon>Bacteria</taxon>
        <taxon>Pseudomonadati</taxon>
        <taxon>Pseudomonadota</taxon>
        <taxon>Alphaproteobacteria</taxon>
        <taxon>Rhodobacterales</taxon>
        <taxon>Roseobacteraceae</taxon>
        <taxon>Celeribacter</taxon>
    </lineage>
</organism>
<protein>
    <submittedName>
        <fullName evidence="1">Uncharacterized protein</fullName>
    </submittedName>
</protein>
<accession>A0A2T5HBL0</accession>
<dbReference type="Proteomes" id="UP000244077">
    <property type="component" value="Unassembled WGS sequence"/>
</dbReference>
<evidence type="ECO:0000313" key="2">
    <source>
        <dbReference type="Proteomes" id="UP000244077"/>
    </source>
</evidence>